<evidence type="ECO:0000256" key="1">
    <source>
        <dbReference type="SAM" id="MobiDB-lite"/>
    </source>
</evidence>
<dbReference type="AlphaFoldDB" id="A0A0E3BM97"/>
<name>A0A0E3BM97_9BURK</name>
<proteinExistence type="predicted"/>
<organism evidence="2 3">
    <name type="scientific">Comamonas thiooxydans</name>
    <dbReference type="NCBI Taxonomy" id="363952"/>
    <lineage>
        <taxon>Bacteria</taxon>
        <taxon>Pseudomonadati</taxon>
        <taxon>Pseudomonadota</taxon>
        <taxon>Betaproteobacteria</taxon>
        <taxon>Burkholderiales</taxon>
        <taxon>Comamonadaceae</taxon>
        <taxon>Comamonas</taxon>
    </lineage>
</organism>
<gene>
    <name evidence="2" type="ORF">P608_25040</name>
</gene>
<reference evidence="2 3" key="1">
    <citation type="submission" date="2013-09" db="EMBL/GenBank/DDBJ databases">
        <title>High correlation between genotypes and phenotypes of environmental bacteria Comamonas testosteroni strains.</title>
        <authorList>
            <person name="Liu L."/>
            <person name="Zhu W."/>
            <person name="Xia X."/>
            <person name="Xu B."/>
            <person name="Luo M."/>
            <person name="Wang G."/>
        </authorList>
    </citation>
    <scope>NUCLEOTIDE SEQUENCE [LARGE SCALE GENOMIC DNA]</scope>
    <source>
        <strain evidence="2 3">DF2</strain>
    </source>
</reference>
<sequence>MTTPFEAPQTFRLLKTDIAAKLSTRSEGGITYIVMADLGDWPDLHLAVTANEGGGLWSREAVALSTIEAIIDGFAAQPFPTKALKEATVGRSANNAPFLLAVLKDLGLAQSSPDKHHHYVKAGDWQSFRNELLLQDGPEITYPEVITGTSDEEEAEVSGNAADTASAPASDALTAAKPKRKKKPAKAESEPVDPDEEEGHDAAAQ</sequence>
<feature type="compositionally biased region" description="Acidic residues" evidence="1">
    <location>
        <begin position="190"/>
        <end position="199"/>
    </location>
</feature>
<comment type="caution">
    <text evidence="2">The sequence shown here is derived from an EMBL/GenBank/DDBJ whole genome shotgun (WGS) entry which is preliminary data.</text>
</comment>
<feature type="region of interest" description="Disordered" evidence="1">
    <location>
        <begin position="149"/>
        <end position="205"/>
    </location>
</feature>
<dbReference type="EMBL" id="AWTP01000165">
    <property type="protein sequence ID" value="KGH03576.1"/>
    <property type="molecule type" value="Genomic_DNA"/>
</dbReference>
<feature type="compositionally biased region" description="Low complexity" evidence="1">
    <location>
        <begin position="161"/>
        <end position="176"/>
    </location>
</feature>
<dbReference type="Proteomes" id="UP000029549">
    <property type="component" value="Unassembled WGS sequence"/>
</dbReference>
<evidence type="ECO:0000313" key="2">
    <source>
        <dbReference type="EMBL" id="KGH03576.1"/>
    </source>
</evidence>
<keyword evidence="3" id="KW-1185">Reference proteome</keyword>
<evidence type="ECO:0000313" key="3">
    <source>
        <dbReference type="Proteomes" id="UP000029549"/>
    </source>
</evidence>
<protein>
    <submittedName>
        <fullName evidence="2">Uncharacterized protein</fullName>
    </submittedName>
</protein>
<dbReference type="RefSeq" id="WP_034393563.1">
    <property type="nucleotide sequence ID" value="NZ_AWTM01000120.1"/>
</dbReference>
<accession>A0A0E3BM97</accession>